<feature type="compositionally biased region" description="Low complexity" evidence="1">
    <location>
        <begin position="83"/>
        <end position="112"/>
    </location>
</feature>
<feature type="compositionally biased region" description="Basic residues" evidence="1">
    <location>
        <begin position="113"/>
        <end position="123"/>
    </location>
</feature>
<dbReference type="AlphaFoldDB" id="Q6Z788"/>
<reference evidence="3" key="1">
    <citation type="journal article" date="2005" name="Nature">
        <title>The map-based sequence of the rice genome.</title>
        <authorList>
            <consortium name="International rice genome sequencing project (IRGSP)"/>
            <person name="Matsumoto T."/>
            <person name="Wu J."/>
            <person name="Kanamori H."/>
            <person name="Katayose Y."/>
            <person name="Fujisawa M."/>
            <person name="Namiki N."/>
            <person name="Mizuno H."/>
            <person name="Yamamoto K."/>
            <person name="Antonio B.A."/>
            <person name="Baba T."/>
            <person name="Sakata K."/>
            <person name="Nagamura Y."/>
            <person name="Aoki H."/>
            <person name="Arikawa K."/>
            <person name="Arita K."/>
            <person name="Bito T."/>
            <person name="Chiden Y."/>
            <person name="Fujitsuka N."/>
            <person name="Fukunaka R."/>
            <person name="Hamada M."/>
            <person name="Harada C."/>
            <person name="Hayashi A."/>
            <person name="Hijishita S."/>
            <person name="Honda M."/>
            <person name="Hosokawa S."/>
            <person name="Ichikawa Y."/>
            <person name="Idonuma A."/>
            <person name="Iijima M."/>
            <person name="Ikeda M."/>
            <person name="Ikeno M."/>
            <person name="Ito K."/>
            <person name="Ito S."/>
            <person name="Ito T."/>
            <person name="Ito Y."/>
            <person name="Ito Y."/>
            <person name="Iwabuchi A."/>
            <person name="Kamiya K."/>
            <person name="Karasawa W."/>
            <person name="Kurita K."/>
            <person name="Katagiri S."/>
            <person name="Kikuta A."/>
            <person name="Kobayashi H."/>
            <person name="Kobayashi N."/>
            <person name="Machita K."/>
            <person name="Maehara T."/>
            <person name="Masukawa M."/>
            <person name="Mizubayashi T."/>
            <person name="Mukai Y."/>
            <person name="Nagasaki H."/>
            <person name="Nagata Y."/>
            <person name="Naito S."/>
            <person name="Nakashima M."/>
            <person name="Nakama Y."/>
            <person name="Nakamichi Y."/>
            <person name="Nakamura M."/>
            <person name="Meguro A."/>
            <person name="Negishi M."/>
            <person name="Ohta I."/>
            <person name="Ohta T."/>
            <person name="Okamoto M."/>
            <person name="Ono N."/>
            <person name="Saji S."/>
            <person name="Sakaguchi M."/>
            <person name="Sakai K."/>
            <person name="Shibata M."/>
            <person name="Shimokawa T."/>
            <person name="Song J."/>
            <person name="Takazaki Y."/>
            <person name="Terasawa K."/>
            <person name="Tsugane M."/>
            <person name="Tsuji K."/>
            <person name="Ueda S."/>
            <person name="Waki K."/>
            <person name="Yamagata H."/>
            <person name="Yamamoto M."/>
            <person name="Yamamoto S."/>
            <person name="Yamane H."/>
            <person name="Yoshiki S."/>
            <person name="Yoshihara R."/>
            <person name="Yukawa K."/>
            <person name="Zhong H."/>
            <person name="Yano M."/>
            <person name="Yuan Q."/>
            <person name="Ouyang S."/>
            <person name="Liu J."/>
            <person name="Jones K.M."/>
            <person name="Gansberger K."/>
            <person name="Moffat K."/>
            <person name="Hill J."/>
            <person name="Bera J."/>
            <person name="Fadrosh D."/>
            <person name="Jin S."/>
            <person name="Johri S."/>
            <person name="Kim M."/>
            <person name="Overton L."/>
            <person name="Reardon M."/>
            <person name="Tsitrin T."/>
            <person name="Vuong H."/>
            <person name="Weaver B."/>
            <person name="Ciecko A."/>
            <person name="Tallon L."/>
            <person name="Jackson J."/>
            <person name="Pai G."/>
            <person name="Aken S.V."/>
            <person name="Utterback T."/>
            <person name="Reidmuller S."/>
            <person name="Feldblyum T."/>
            <person name="Hsiao J."/>
            <person name="Zismann V."/>
            <person name="Iobst S."/>
            <person name="de Vazeille A.R."/>
            <person name="Buell C.R."/>
            <person name="Ying K."/>
            <person name="Li Y."/>
            <person name="Lu T."/>
            <person name="Huang Y."/>
            <person name="Zhao Q."/>
            <person name="Feng Q."/>
            <person name="Zhang L."/>
            <person name="Zhu J."/>
            <person name="Weng Q."/>
            <person name="Mu J."/>
            <person name="Lu Y."/>
            <person name="Fan D."/>
            <person name="Liu Y."/>
            <person name="Guan J."/>
            <person name="Zhang Y."/>
            <person name="Yu S."/>
            <person name="Liu X."/>
            <person name="Zhang Y."/>
            <person name="Hong G."/>
            <person name="Han B."/>
            <person name="Choisne N."/>
            <person name="Demange N."/>
            <person name="Orjeda G."/>
            <person name="Samain S."/>
            <person name="Cattolico L."/>
            <person name="Pelletier E."/>
            <person name="Couloux A."/>
            <person name="Segurens B."/>
            <person name="Wincker P."/>
            <person name="D'Hont A."/>
            <person name="Scarpelli C."/>
            <person name="Weissenbach J."/>
            <person name="Salanoubat M."/>
            <person name="Quetier F."/>
            <person name="Yu Y."/>
            <person name="Kim H.R."/>
            <person name="Rambo T."/>
            <person name="Currie J."/>
            <person name="Collura K."/>
            <person name="Luo M."/>
            <person name="Yang T."/>
            <person name="Ammiraju J.S.S."/>
            <person name="Engler F."/>
            <person name="Soderlund C."/>
            <person name="Wing R.A."/>
            <person name="Palmer L.E."/>
            <person name="de la Bastide M."/>
            <person name="Spiegel L."/>
            <person name="Nascimento L."/>
            <person name="Zutavern T."/>
            <person name="O'Shaughnessy A."/>
            <person name="Dike S."/>
            <person name="Dedhia N."/>
            <person name="Preston R."/>
            <person name="Balija V."/>
            <person name="McCombie W.R."/>
            <person name="Chow T."/>
            <person name="Chen H."/>
            <person name="Chung M."/>
            <person name="Chen C."/>
            <person name="Shaw J."/>
            <person name="Wu H."/>
            <person name="Hsiao K."/>
            <person name="Chao Y."/>
            <person name="Chu M."/>
            <person name="Cheng C."/>
            <person name="Hour A."/>
            <person name="Lee P."/>
            <person name="Lin S."/>
            <person name="Lin Y."/>
            <person name="Liou J."/>
            <person name="Liu S."/>
            <person name="Hsing Y."/>
            <person name="Raghuvanshi S."/>
            <person name="Mohanty A."/>
            <person name="Bharti A.K."/>
            <person name="Gaur A."/>
            <person name="Gupta V."/>
            <person name="Kumar D."/>
            <person name="Ravi V."/>
            <person name="Vij S."/>
            <person name="Kapur A."/>
            <person name="Khurana P."/>
            <person name="Khurana P."/>
            <person name="Khurana J.P."/>
            <person name="Tyagi A.K."/>
            <person name="Gaikwad K."/>
            <person name="Singh A."/>
            <person name="Dalal V."/>
            <person name="Srivastava S."/>
            <person name="Dixit A."/>
            <person name="Pal A.K."/>
            <person name="Ghazi I.A."/>
            <person name="Yadav M."/>
            <person name="Pandit A."/>
            <person name="Bhargava A."/>
            <person name="Sureshbabu K."/>
            <person name="Batra K."/>
            <person name="Sharma T.R."/>
            <person name="Mohapatra T."/>
            <person name="Singh N.K."/>
            <person name="Messing J."/>
            <person name="Nelson A.B."/>
            <person name="Fuks G."/>
            <person name="Kavchok S."/>
            <person name="Keizer G."/>
            <person name="Linton E."/>
            <person name="Llaca V."/>
            <person name="Song R."/>
            <person name="Tanyolac B."/>
            <person name="Young S."/>
            <person name="Ho-Il K."/>
            <person name="Hahn J.H."/>
            <person name="Sangsakoo G."/>
            <person name="Vanavichit A."/>
            <person name="de Mattos Luiz.A.T."/>
            <person name="Zimmer P.D."/>
            <person name="Malone G."/>
            <person name="Dellagostin O."/>
            <person name="de Oliveira A.C."/>
            <person name="Bevan M."/>
            <person name="Bancroft I."/>
            <person name="Minx P."/>
            <person name="Cordum H."/>
            <person name="Wilson R."/>
            <person name="Cheng Z."/>
            <person name="Jin W."/>
            <person name="Jiang J."/>
            <person name="Leong S.A."/>
            <person name="Iwama H."/>
            <person name="Gojobori T."/>
            <person name="Itoh T."/>
            <person name="Niimura Y."/>
            <person name="Fujii Y."/>
            <person name="Habara T."/>
            <person name="Sakai H."/>
            <person name="Sato Y."/>
            <person name="Wilson G."/>
            <person name="Kumar K."/>
            <person name="McCouch S."/>
            <person name="Juretic N."/>
            <person name="Hoen D."/>
            <person name="Wright S."/>
            <person name="Bruskiewich R."/>
            <person name="Bureau T."/>
            <person name="Miyao A."/>
            <person name="Hirochika H."/>
            <person name="Nishikawa T."/>
            <person name="Kadowaki K."/>
            <person name="Sugiura M."/>
            <person name="Burr B."/>
            <person name="Sasaki T."/>
        </authorList>
    </citation>
    <scope>NUCLEOTIDE SEQUENCE [LARGE SCALE GENOMIC DNA]</scope>
    <source>
        <strain evidence="3">cv. Nipponbare</strain>
    </source>
</reference>
<proteinExistence type="predicted"/>
<evidence type="ECO:0000313" key="2">
    <source>
        <dbReference type="EMBL" id="BAD15857.1"/>
    </source>
</evidence>
<protein>
    <submittedName>
        <fullName evidence="2">Uncharacterized protein</fullName>
    </submittedName>
</protein>
<dbReference type="EMBL" id="AP004869">
    <property type="protein sequence ID" value="BAD15857.1"/>
    <property type="molecule type" value="Genomic_DNA"/>
</dbReference>
<name>Q6Z788_ORYSJ</name>
<evidence type="ECO:0000256" key="1">
    <source>
        <dbReference type="SAM" id="MobiDB-lite"/>
    </source>
</evidence>
<dbReference type="Proteomes" id="UP000000763">
    <property type="component" value="Chromosome 2"/>
</dbReference>
<accession>Q6Z788</accession>
<organism evidence="2 3">
    <name type="scientific">Oryza sativa subsp. japonica</name>
    <name type="common">Rice</name>
    <dbReference type="NCBI Taxonomy" id="39947"/>
    <lineage>
        <taxon>Eukaryota</taxon>
        <taxon>Viridiplantae</taxon>
        <taxon>Streptophyta</taxon>
        <taxon>Embryophyta</taxon>
        <taxon>Tracheophyta</taxon>
        <taxon>Spermatophyta</taxon>
        <taxon>Magnoliopsida</taxon>
        <taxon>Liliopsida</taxon>
        <taxon>Poales</taxon>
        <taxon>Poaceae</taxon>
        <taxon>BOP clade</taxon>
        <taxon>Oryzoideae</taxon>
        <taxon>Oryzeae</taxon>
        <taxon>Oryzinae</taxon>
        <taxon>Oryza</taxon>
        <taxon>Oryza sativa</taxon>
    </lineage>
</organism>
<sequence length="136" mass="14442">MSAVQKNNFKMVGPTWAPHVSHTPLFFPLPSLSSSLSPLSLPFPGSGRRGWAAEQASSGGGGGRGRRRLLTGAPPVRVKADLGRSGSQRYGRSSSRCCSTPTRAPASPSPASSRRRGSRRRRLSCAPSSPISCQRR</sequence>
<evidence type="ECO:0000313" key="3">
    <source>
        <dbReference type="Proteomes" id="UP000000763"/>
    </source>
</evidence>
<gene>
    <name evidence="2" type="primary">P0419A09.25</name>
</gene>
<feature type="region of interest" description="Disordered" evidence="1">
    <location>
        <begin position="39"/>
        <end position="136"/>
    </location>
</feature>
<reference evidence="3" key="2">
    <citation type="journal article" date="2008" name="Nucleic Acids Res.">
        <title>The rice annotation project database (RAP-DB): 2008 update.</title>
        <authorList>
            <consortium name="The rice annotation project (RAP)"/>
        </authorList>
    </citation>
    <scope>GENOME REANNOTATION</scope>
    <source>
        <strain evidence="3">cv. Nipponbare</strain>
    </source>
</reference>